<evidence type="ECO:0000256" key="1">
    <source>
        <dbReference type="SAM" id="SignalP"/>
    </source>
</evidence>
<sequence>MKMKYLKCILLFFVCMSFSSCLESGLEDLPSYEDADIKAFTFEYRWMVKEGDSEKLRVQKMDADIDINVENTTVTCNITVPAVNGTFTQEIRNQVTLSNLNAYCTISTAATITPIGDTPMLGKIGDFSKSDMQYEVIAADGNTTKTWKLVIDGFNK</sequence>
<dbReference type="PATRIC" id="fig|328812.4.peg.3255"/>
<feature type="signal peptide" evidence="1">
    <location>
        <begin position="1"/>
        <end position="23"/>
    </location>
</feature>
<comment type="caution">
    <text evidence="3">The sequence shown here is derived from an EMBL/GenBank/DDBJ whole genome shotgun (WGS) entry which is preliminary data.</text>
</comment>
<organism evidence="3 4">
    <name type="scientific">Parabacteroides goldsteinii</name>
    <dbReference type="NCBI Taxonomy" id="328812"/>
    <lineage>
        <taxon>Bacteria</taxon>
        <taxon>Pseudomonadati</taxon>
        <taxon>Bacteroidota</taxon>
        <taxon>Bacteroidia</taxon>
        <taxon>Bacteroidales</taxon>
        <taxon>Tannerellaceae</taxon>
        <taxon>Parabacteroides</taxon>
    </lineage>
</organism>
<evidence type="ECO:0000259" key="2">
    <source>
        <dbReference type="Pfam" id="PF22243"/>
    </source>
</evidence>
<dbReference type="RefSeq" id="WP_044246288.1">
    <property type="nucleotide sequence ID" value="NZ_CAPCOM010000024.1"/>
</dbReference>
<reference evidence="3 4" key="1">
    <citation type="submission" date="2015-06" db="EMBL/GenBank/DDBJ databases">
        <title>Draft Genome Sequence of Parabacteroides goldsteinii with Putative Novel Metallo-Beta-Lactamases Isolated from a Blood Culture from a Human Patient.</title>
        <authorList>
            <person name="Krogh T.J."/>
            <person name="Agergaard C.N."/>
            <person name="Moller-Jensen J."/>
            <person name="Justesen U.S."/>
        </authorList>
    </citation>
    <scope>NUCLEOTIDE SEQUENCE [LARGE SCALE GENOMIC DNA]</scope>
    <source>
        <strain evidence="3 4">910340</strain>
    </source>
</reference>
<feature type="domain" description="DUF5018" evidence="2">
    <location>
        <begin position="37"/>
        <end position="149"/>
    </location>
</feature>
<name>A0A0J6CJI4_9BACT</name>
<dbReference type="PROSITE" id="PS51257">
    <property type="entry name" value="PROKAR_LIPOPROTEIN"/>
    <property type="match status" value="1"/>
</dbReference>
<evidence type="ECO:0000313" key="4">
    <source>
        <dbReference type="Proteomes" id="UP000036166"/>
    </source>
</evidence>
<dbReference type="Gene3D" id="2.60.40.4120">
    <property type="match status" value="1"/>
</dbReference>
<evidence type="ECO:0000313" key="3">
    <source>
        <dbReference type="EMBL" id="KMM33365.1"/>
    </source>
</evidence>
<dbReference type="InterPro" id="IPR054460">
    <property type="entry name" value="DUF5018-rel"/>
</dbReference>
<dbReference type="EMBL" id="LFJV01000038">
    <property type="protein sequence ID" value="KMM33365.1"/>
    <property type="molecule type" value="Genomic_DNA"/>
</dbReference>
<feature type="chain" id="PRO_5005268850" description="DUF5018 domain-containing protein" evidence="1">
    <location>
        <begin position="24"/>
        <end position="156"/>
    </location>
</feature>
<gene>
    <name evidence="3" type="ORF">ACM15_12680</name>
</gene>
<dbReference type="AlphaFoldDB" id="A0A0J6CJI4"/>
<keyword evidence="1" id="KW-0732">Signal</keyword>
<proteinExistence type="predicted"/>
<dbReference type="Proteomes" id="UP000036166">
    <property type="component" value="Unassembled WGS sequence"/>
</dbReference>
<accession>A0A0J6CJI4</accession>
<dbReference type="Pfam" id="PF22243">
    <property type="entry name" value="DUF5018-rel"/>
    <property type="match status" value="1"/>
</dbReference>
<protein>
    <recommendedName>
        <fullName evidence="2">DUF5018 domain-containing protein</fullName>
    </recommendedName>
</protein>